<dbReference type="STRING" id="745531.A0A0C3PR86"/>
<feature type="region of interest" description="Disordered" evidence="11">
    <location>
        <begin position="4474"/>
        <end position="4499"/>
    </location>
</feature>
<dbReference type="GO" id="GO:0005654">
    <property type="term" value="C:nucleoplasm"/>
    <property type="evidence" value="ECO:0007669"/>
    <property type="project" value="UniProtKB-SubCell"/>
</dbReference>
<dbReference type="Pfam" id="PF17867">
    <property type="entry name" value="AAA_lid_7"/>
    <property type="match status" value="3"/>
</dbReference>
<feature type="compositionally biased region" description="Basic and acidic residues" evidence="11">
    <location>
        <begin position="4112"/>
        <end position="4145"/>
    </location>
</feature>
<dbReference type="OrthoDB" id="5186at2759"/>
<dbReference type="InterPro" id="IPR036465">
    <property type="entry name" value="vWFA_dom_sf"/>
</dbReference>
<dbReference type="FunFam" id="3.40.50.300:FF:000712">
    <property type="entry name" value="Midasin"/>
    <property type="match status" value="1"/>
</dbReference>
<feature type="compositionally biased region" description="Polar residues" evidence="11">
    <location>
        <begin position="4335"/>
        <end position="4348"/>
    </location>
</feature>
<dbReference type="Gene3D" id="3.40.50.300">
    <property type="entry name" value="P-loop containing nucleotide triphosphate hydrolases"/>
    <property type="match status" value="6"/>
</dbReference>
<dbReference type="InterPro" id="IPR011704">
    <property type="entry name" value="ATPase_dyneun-rel_AAA"/>
</dbReference>
<feature type="compositionally biased region" description="Polar residues" evidence="11">
    <location>
        <begin position="4310"/>
        <end position="4321"/>
    </location>
</feature>
<sequence>MTSVDMFQDPLTINLAHQTQIFLETVPQDSPVRNVLLSAPTRLELLRQLSRTLVLPAHTLAIASAFRPILLDLCARLLEDEADEVDKLEALCLLLELHPELFPILSTFFRRPSLSRGPLAFVEDVRLFHEADPRTLHRILLAYYRILQANRQLPRALGWPLNPLSRIIWSSYPDTGVVLLAIRCYALQARMMEAERIKVEQKAVGDMANVECRIHYGCFPNGASREIDGWILPEIEKERLNPLVSTPTTARALRTLALYLSLRTPTLLTSPPSSGKSLLLSHLAAILCPDRRNQIVTIHLADTSLDPRSLLGSYVSSPTRPGTFDWKEGVLVRAMREGRWVVFEDIDRGSNEVLGLLRPLFESFGPDKWIGARAAMDVPGRGRIDAAESFAVFATRSLLSSRSGKYPAPTFFGAHLLQEVVVEPPTHNDLRLILNTKFPRLAGLVAEGLIRLWEAVRSLGSTASAREVGVRELEKLCVRVVKLLPSSYAPMDLDTADNSALELPSILPNTALREDIFAECRDVFFGAGATTAAARGHIAAMSATIAEHLGLSPERRDWVLQGRIPDLSIDKDVNGVVTAVRVGHTKLVPSTTSPGNAPLATRPFAMHKPAISLLSRLATAISLNEPILLTGETGTGKTSVVTHLASLLRKPLISLNLSNQTESSDIIGGFKPVDARVSASELQARFSDLFEGTFSRKKNAHFEESVRKAVHEGKWKRAIILWKESVRLAREKIQARSAEERQDDAPRKRRKTDDTNLKVPEACWIQFEQDVHTFEIQHVQGNGKFAYGFVEGPLVKALCSGHWILLDEVNLASAETLECVSSLLHGPTASITLTEQGSLEPVSRHPNFRLFACMNPATDVGKKDLPPNIRSRFTEFDVPPPDADKETLLHIVTQYIGPYAVGDRGAIMDVAEFYMAVRALAERREIADGSNHRPHFSMRTLARALTFAADLAGSYSLRRALWEGCLMAFTMILDKQGAAVVTALAQKHILAGVRNQRSLLTMVPGIPQGRTADDVVKFGPFYLDRGPSPEDLAEEFIMTPSVETKLIDLARIIVTKRFPVLIEGPTSSGKTSSIEYLARRTGHRFVRINNHEHTDIQEYLGTYVSDPETGKLVFKDGLLVRALRNGDWIVLDELNLAPTDVLEALNRLLDDNRELVIPETQEVIRPHPHFMLFATQNPPGIYAGRKVLSRAFRNRFLEVHFEDVPQGELETILCQRCRIAPSYASRIVSVFQELQRRRQSSRIFESKHGFATLRDLFRWAGRDAISYQELADNGYMLLAERARREEDKTVVKEIIESIMKVTIDSSRLYSLHGSADMSTYLDCPVPETTQLVWTSAMQRLFTLVTRALRFNEPVLLVGETGCGKTSVCQLFAEITSRHLYTVNCHQNTETADLIGGLRPLRNRASQEAEMLQKAKSLLSSIGHPLSDEVTVSEASSAVDRLLRGSNLSAEHQQPLAEIRVALNRLATMFEWHDGPLVEAMRNGGMFLMDEISLADDSVLERLNSVLEPSRTIVLAERGGAQDIPAVVADETFKLVATMNPGGDYGKKELSPALRNRFTEIWVPAVDARADLELIVRSMWRHDALLEYTPTLLNFIQWLSSRVGDTSIISLRDILAWVEFSNVVYNPDRSGTLSTHAIFHHAAHMTFLDGLGSLPQLSAYSQVALEKLRVEASTQLDELAPLGQTPSDEDVCYEPSHIRLGSFTIPKGPSEANPHQFSFQAPTTRDNVNRVVRACQLKKPILLEGSPGVGKTSLVAALANICGYHLCRINLSDQTDLIDLFGSDLPVEGGSPGQFAWKDAEFLRALQEGHWVLLDEMNLAPQAVLEGLNAVLDHRGTVYIPELGRSFTRHPSFRIFAAQNPLHQGGGRKGLPKSFLNRFTKVYVQELSGEDVLLVCRNLFPTIPESWIQGMISYTTRLHEDIVVKRTFGREGAPWEFNLRDVIRWASQVKNAQGSAHPAEFIRTLFIERFRNLKDREAALRLFYDVFPELSTVLLQAPRVTVSPSFFKAGRYVNRRSGCLLDKRVGGMLQAHLGAVESISGCLASSWLTIVTGPRSVGKTGLVRTLANLSGSALHEIFINSATDASDILGSFEEVDSRVRVRNLLQLVSRHIEEAATLCDVSRTFALDGLNNTIEVFSSPLLATRDDVIPRKEELQTSLEALLEPADARGHFEWVDGPLVRALKDGSWLLLDGANLCNPSVLDRLNSLCESDGQLTLNERGAVNGEVETIIPHPNFRLFMSVDSQYGELSRAMRNRGVEVALLPWDTEEDERRYLDYLSLPTQYSPQATQHVFLPLLYEALRRGFIQSGNVIDSLASIPSGTLFGEDSTSVSMLDLVPTLNGPSDTSTQVCALSLFATQCVPPAHVVPLIRILRTSVEHLPQLNAVLSVLQHLPESNVYSTIRNLRLQLSESESLPYETALTLMHGTHPPQLSWPSLGCSPIRALMYVFIFSVEYHDLDHLSQSTLSTFITLLSYARYLSDIVSRDIFDYSAVHVVSSWLSECLPLPHPSFASIQGHVEKLSALLSLTSGAGLSQIWSEMTHQMARTQDVERIQQLDGLRHQIFELIALMALPDSLNEPGQQSLNALVTRLESVNATTASTNKINPAYIILELSLLSSAQDLIRLSCNDSSSPLTRLVHYQHAIWAQDVDRLCADERPINLTRSCNVTKHDHSMVRISVHETTIRVITMLPSEQSERTLDHLETYRDGLRRQLCLVVANGQYPSSRSNMLMALLAQCISMVNLLASLERLHLTKHSALRSAVEDTFLPIAARLQEASSPQALCSVIGESWIAFGRLLLNLYVPETPIDPAGLKRCSDNYQAEERTIIELQLQLHKAFARRTDGDGEYNGTIRYLEGLLSNILQPASGLSLPASRLDINRLHTFWSEIRQFLSQVLSSQKVDSYISAVRMGDVAAQLREQVLQNSLSTFCQRLRTFYTDFSDVSAPLQLALLSIRLGLRVFTHSQLSASSADDTNNSTLSALLAFPSVRSAELLRTQASDLTPSNITFSTVLARLAAISFEVHLNGDVRPYVQDVQQIYEQALGLWSIDLARQEQVEREAQTLYRRKDDGNLNEAEEEEKDFLSIFPEFEDLLDQDGERVPQASTSKKRKTLVHSTTVSSLFEMHQELFLATGTRSTYSTSRFLDERRALVDNLIVAEVASWPDSFDEISLAFQVRLLHDRIDALDRTHNSSAKEYDFYFDANVPERLNSLIREWPDQMVLQHIKTRCEAVMSLGLHSPLAKLLSAIEHLLGNIDDWEMYANRDNSLKAYQQTLIVIVVEWRRLELSSWQGLLNSQAAAFESGTSEWWFRLYDATIRGVLNVVGDAADGDAESAKVDKFFDDLIPLLDDFMTSSPLGQFSARLRLIESMQSYANRLSIHYYSSRNSALRRVYHILSNTASYYAQFGAKVNKSLAEQRKELEKNIRDFIKLASWKDVNIHALKQSAQKTHRQLYKVIRKFRDVLRQPVAPLLSHNSSDVVEARPSSLMPSNVQRCPPATSEPSFPASPAAADLPAHLINLSKTYHNFDVLIRDKVFASMNVHQPETVEDLATDIIYTSKALAAAPVPSSLDAARKAKLHKNLLTRKRKAWSDLMKELKRAGFSANVKPEILLQTQSKRYLREQPSLSENAETHSTVSKSEEYLHRISGLLPQLRQALSDHHSDLATRELQRAVMHIEHNFFVSLQTRATMITTLVEMKSLEGVLRRLQTVRSCPQIVCFGFDALATIASVRETARKLDDALRELAVYLQGLQRDNPTSAIPVSLIDEILELQQPLISLSGKLDQLETDLRASSYPLIVQDEYETIQSAQRHFKAVAVNLRKWSSEASPLLASFTRPVLTWLEGRNTNLPTVTQNCGAGSKLAERSGQTIDSLLIAVQSLLGVCPNFQEDENDERENYIRDDAHLTRMMSEKLGMGRVLASLRSLLEQLAFSFPDEARSALDQVMPFLERYRDLVAAQVSAHASWTKALFKLNYTLCSIVRTIAKDGFCQPKDTEGEEGAEGQETMEGSGLGEGTGDENVSKEIQDESQVEGLQGEDSAGDDKVERAEEGDAIEMSEDFGGDMQDVPEGEVTGEEESEDGSDADLDEQIGEVDASDENAVDEKLWGDEQGPEDKDDSGKTDQDHSKQQKGESEMVAKEGEQKKSEKEQPQESEGDQTQDQDQSMQDNMDESLPDEEHTGADGAEMDEHVQEADTLDLPDELQMDQDAQEQDGSGDVDNDLMDEEPDEEQVESGPIDNADQAEEMDDSQEDPHQATQQESHEAGLPEESEDTAVAQADTHGGDGTGSTDTQAADGPSIFPENAEATEASEKQETSQDTPEQSTTQDAAGGNQIGARAPAQQETQRPSTTTNPLRSLGDALQKISQRFNEILEGDSESFHENATAEDKPAQVEHVQNDDTEMQALGPARQDEVAKLRELNLGDDSQDVTDPTAMDVDDDIPSDRITQPDQSALSFLKAESNAEALNQDLESILTSTDLNSSTAAANSDALSARTAELVPKEEEDEEDAKLELEVREWQAQAHPTDDAEHIWRRYESLTHDLSYALCEQLRLILEPTQATRLKGDYRTGKRLNMKKIIPYIASEYTKDKIWLRRTRPSQREYQVLIALDDSRSMAESHSVHLAFQTLALVSKALTRLEVGDVGIAKFGQSVDVLHGFESGPFTDQAGAKIIDAFRFDQKATQVLSLLDTSLSLLEHARERRSASSSTAGDLWQMEIIISDGVCQDHERLRTVLRKAEEQRVMVVFIILDSLHSSTTPGSGSAANLNSIVSMNQVAYKDVNGRMDLTVTRYLDTFPFEYYVVVRDVEALPEVLSGTLKQFFERISEE</sequence>
<dbReference type="HOGENOM" id="CLU_000050_0_2_1"/>
<keyword evidence="9 10" id="KW-0539">Nucleus</keyword>
<dbReference type="Pfam" id="PF21108">
    <property type="entry name" value="MDN1_4th"/>
    <property type="match status" value="1"/>
</dbReference>
<dbReference type="SUPFAM" id="SSF53300">
    <property type="entry name" value="vWA-like"/>
    <property type="match status" value="1"/>
</dbReference>
<dbReference type="GO" id="GO:0016887">
    <property type="term" value="F:ATP hydrolysis activity"/>
    <property type="evidence" value="ECO:0007669"/>
    <property type="project" value="InterPro"/>
</dbReference>
<feature type="compositionally biased region" description="Basic and acidic residues" evidence="11">
    <location>
        <begin position="4170"/>
        <end position="4187"/>
    </location>
</feature>
<accession>A0A0C3PR86</accession>
<evidence type="ECO:0000256" key="8">
    <source>
        <dbReference type="ARBA" id="ARBA00023186"/>
    </source>
</evidence>
<keyword evidence="5" id="KW-0597">Phosphoprotein</keyword>
<feature type="region of interest" description="Disordered" evidence="11">
    <location>
        <begin position="4365"/>
        <end position="4390"/>
    </location>
</feature>
<feature type="region of interest" description="Disordered" evidence="11">
    <location>
        <begin position="3484"/>
        <end position="3503"/>
    </location>
</feature>
<dbReference type="EMBL" id="KN840463">
    <property type="protein sequence ID" value="KIP09693.1"/>
    <property type="molecule type" value="Genomic_DNA"/>
</dbReference>
<feature type="compositionally biased region" description="Low complexity" evidence="11">
    <location>
        <begin position="4281"/>
        <end position="4290"/>
    </location>
</feature>
<evidence type="ECO:0000256" key="3">
    <source>
        <dbReference type="ARBA" id="ARBA00007188"/>
    </source>
</evidence>
<evidence type="ECO:0000256" key="6">
    <source>
        <dbReference type="ARBA" id="ARBA00022741"/>
    </source>
</evidence>
<dbReference type="GO" id="GO:0000027">
    <property type="term" value="P:ribosomal large subunit assembly"/>
    <property type="evidence" value="ECO:0007669"/>
    <property type="project" value="InterPro"/>
</dbReference>
<dbReference type="InterPro" id="IPR027417">
    <property type="entry name" value="P-loop_NTPase"/>
</dbReference>
<comment type="subcellular location">
    <subcellularLocation>
        <location evidence="1">Nucleus</location>
        <location evidence="1">Nucleolus</location>
    </subcellularLocation>
    <subcellularLocation>
        <location evidence="2">Nucleus</location>
        <location evidence="2">Nucleoplasm</location>
    </subcellularLocation>
</comment>
<comment type="similarity">
    <text evidence="3 10">Belongs to the midasin family.</text>
</comment>
<dbReference type="InterPro" id="IPR025662">
    <property type="entry name" value="Sigma_54_int_dom_ATP-bd_1"/>
</dbReference>
<organism evidence="13 14">
    <name type="scientific">Phlebiopsis gigantea (strain 11061_1 CR5-6)</name>
    <name type="common">White-rot fungus</name>
    <name type="synonym">Peniophora gigantea</name>
    <dbReference type="NCBI Taxonomy" id="745531"/>
    <lineage>
        <taxon>Eukaryota</taxon>
        <taxon>Fungi</taxon>
        <taxon>Dikarya</taxon>
        <taxon>Basidiomycota</taxon>
        <taxon>Agaricomycotina</taxon>
        <taxon>Agaricomycetes</taxon>
        <taxon>Polyporales</taxon>
        <taxon>Phanerochaetaceae</taxon>
        <taxon>Phlebiopsis</taxon>
    </lineage>
</organism>
<feature type="region of interest" description="Disordered" evidence="11">
    <location>
        <begin position="3985"/>
        <end position="4353"/>
    </location>
</feature>
<evidence type="ECO:0000256" key="2">
    <source>
        <dbReference type="ARBA" id="ARBA00004642"/>
    </source>
</evidence>
<evidence type="ECO:0000313" key="14">
    <source>
        <dbReference type="Proteomes" id="UP000053257"/>
    </source>
</evidence>
<dbReference type="Gene3D" id="3.40.50.410">
    <property type="entry name" value="von Willebrand factor, type A domain"/>
    <property type="match status" value="1"/>
</dbReference>
<evidence type="ECO:0000256" key="1">
    <source>
        <dbReference type="ARBA" id="ARBA00004604"/>
    </source>
</evidence>
<evidence type="ECO:0000256" key="10">
    <source>
        <dbReference type="PIRNR" id="PIRNR010340"/>
    </source>
</evidence>
<dbReference type="GO" id="GO:0005730">
    <property type="term" value="C:nucleolus"/>
    <property type="evidence" value="ECO:0007669"/>
    <property type="project" value="UniProtKB-SubCell"/>
</dbReference>
<name>A0A0C3PR86_PHLG1</name>
<proteinExistence type="inferred from homology"/>
<dbReference type="PANTHER" id="PTHR48103">
    <property type="entry name" value="MIDASIN-RELATED"/>
    <property type="match status" value="1"/>
</dbReference>
<dbReference type="InterPro" id="IPR040848">
    <property type="entry name" value="AAA_lid_7"/>
</dbReference>
<evidence type="ECO:0000313" key="13">
    <source>
        <dbReference type="EMBL" id="KIP09693.1"/>
    </source>
</evidence>
<keyword evidence="14" id="KW-1185">Reference proteome</keyword>
<dbReference type="SMART" id="SM00382">
    <property type="entry name" value="AAA"/>
    <property type="match status" value="6"/>
</dbReference>
<feature type="region of interest" description="Disordered" evidence="11">
    <location>
        <begin position="4413"/>
        <end position="4437"/>
    </location>
</feature>
<dbReference type="Pfam" id="PF07728">
    <property type="entry name" value="AAA_5"/>
    <property type="match status" value="8"/>
</dbReference>
<dbReference type="Proteomes" id="UP000053257">
    <property type="component" value="Unassembled WGS sequence"/>
</dbReference>
<comment type="function">
    <text evidence="10">Nuclear chaperone required for maturation and nuclear export of pre-60S ribosome subunits.</text>
</comment>
<dbReference type="FunFam" id="3.40.50.300:FF:000142">
    <property type="entry name" value="Midasin"/>
    <property type="match status" value="1"/>
</dbReference>
<dbReference type="GO" id="GO:0000055">
    <property type="term" value="P:ribosomal large subunit export from nucleus"/>
    <property type="evidence" value="ECO:0007669"/>
    <property type="project" value="TreeGrafter"/>
</dbReference>
<dbReference type="InterPro" id="IPR002035">
    <property type="entry name" value="VWF_A"/>
</dbReference>
<feature type="compositionally biased region" description="Basic and acidic residues" evidence="11">
    <location>
        <begin position="4371"/>
        <end position="4390"/>
    </location>
</feature>
<reference evidence="13 14" key="1">
    <citation type="journal article" date="2014" name="PLoS Genet.">
        <title>Analysis of the Phlebiopsis gigantea genome, transcriptome and secretome provides insight into its pioneer colonization strategies of wood.</title>
        <authorList>
            <person name="Hori C."/>
            <person name="Ishida T."/>
            <person name="Igarashi K."/>
            <person name="Samejima M."/>
            <person name="Suzuki H."/>
            <person name="Master E."/>
            <person name="Ferreira P."/>
            <person name="Ruiz-Duenas F.J."/>
            <person name="Held B."/>
            <person name="Canessa P."/>
            <person name="Larrondo L.F."/>
            <person name="Schmoll M."/>
            <person name="Druzhinina I.S."/>
            <person name="Kubicek C.P."/>
            <person name="Gaskell J.A."/>
            <person name="Kersten P."/>
            <person name="St John F."/>
            <person name="Glasner J."/>
            <person name="Sabat G."/>
            <person name="Splinter BonDurant S."/>
            <person name="Syed K."/>
            <person name="Yadav J."/>
            <person name="Mgbeahuruike A.C."/>
            <person name="Kovalchuk A."/>
            <person name="Asiegbu F.O."/>
            <person name="Lackner G."/>
            <person name="Hoffmeister D."/>
            <person name="Rencoret J."/>
            <person name="Gutierrez A."/>
            <person name="Sun H."/>
            <person name="Lindquist E."/>
            <person name="Barry K."/>
            <person name="Riley R."/>
            <person name="Grigoriev I.V."/>
            <person name="Henrissat B."/>
            <person name="Kues U."/>
            <person name="Berka R.M."/>
            <person name="Martinez A.T."/>
            <person name="Covert S.F."/>
            <person name="Blanchette R.A."/>
            <person name="Cullen D."/>
        </authorList>
    </citation>
    <scope>NUCLEOTIDE SEQUENCE [LARGE SCALE GENOMIC DNA]</scope>
    <source>
        <strain evidence="13 14">11061_1 CR5-6</strain>
    </source>
</reference>
<evidence type="ECO:0000256" key="5">
    <source>
        <dbReference type="ARBA" id="ARBA00022553"/>
    </source>
</evidence>
<feature type="compositionally biased region" description="Low complexity" evidence="11">
    <location>
        <begin position="3493"/>
        <end position="3503"/>
    </location>
</feature>
<dbReference type="GO" id="GO:0005524">
    <property type="term" value="F:ATP binding"/>
    <property type="evidence" value="ECO:0007669"/>
    <property type="project" value="UniProtKB-KW"/>
</dbReference>
<evidence type="ECO:0000256" key="11">
    <source>
        <dbReference type="SAM" id="MobiDB-lite"/>
    </source>
</evidence>
<keyword evidence="6 10" id="KW-0547">Nucleotide-binding</keyword>
<feature type="compositionally biased region" description="Polar residues" evidence="11">
    <location>
        <begin position="4474"/>
        <end position="4483"/>
    </location>
</feature>
<dbReference type="GO" id="GO:0030687">
    <property type="term" value="C:preribosome, large subunit precursor"/>
    <property type="evidence" value="ECO:0007669"/>
    <property type="project" value="TreeGrafter"/>
</dbReference>
<evidence type="ECO:0000256" key="4">
    <source>
        <dbReference type="ARBA" id="ARBA00017143"/>
    </source>
</evidence>
<feature type="compositionally biased region" description="Acidic residues" evidence="11">
    <location>
        <begin position="4189"/>
        <end position="4226"/>
    </location>
</feature>
<dbReference type="InterPro" id="IPR012099">
    <property type="entry name" value="Midasin"/>
</dbReference>
<feature type="compositionally biased region" description="Acidic residues" evidence="11">
    <location>
        <begin position="4046"/>
        <end position="4095"/>
    </location>
</feature>
<dbReference type="CDD" id="cd00009">
    <property type="entry name" value="AAA"/>
    <property type="match status" value="2"/>
</dbReference>
<evidence type="ECO:0000259" key="12">
    <source>
        <dbReference type="PROSITE" id="PS50234"/>
    </source>
</evidence>
<keyword evidence="8 10" id="KW-0143">Chaperone</keyword>
<dbReference type="FunFam" id="3.40.50.300:FF:001368">
    <property type="entry name" value="Midasin"/>
    <property type="match status" value="1"/>
</dbReference>
<evidence type="ECO:0000256" key="7">
    <source>
        <dbReference type="ARBA" id="ARBA00022840"/>
    </source>
</evidence>
<dbReference type="InterPro" id="IPR041190">
    <property type="entry name" value="Midasin_AAA_lid_5"/>
</dbReference>
<dbReference type="PANTHER" id="PTHR48103:SF2">
    <property type="entry name" value="MIDASIN"/>
    <property type="match status" value="1"/>
</dbReference>
<keyword evidence="7 10" id="KW-0067">ATP-binding</keyword>
<dbReference type="PIRSF" id="PIRSF010340">
    <property type="entry name" value="Midasin"/>
    <property type="match status" value="1"/>
</dbReference>
<protein>
    <recommendedName>
        <fullName evidence="4 10">Midasin</fullName>
    </recommendedName>
</protein>
<dbReference type="SUPFAM" id="SSF52540">
    <property type="entry name" value="P-loop containing nucleoside triphosphate hydrolases"/>
    <property type="match status" value="6"/>
</dbReference>
<gene>
    <name evidence="13" type="ORF">PHLGIDRAFT_86293</name>
</gene>
<dbReference type="Pfam" id="PF17865">
    <property type="entry name" value="AAA_lid_5"/>
    <property type="match status" value="1"/>
</dbReference>
<feature type="region of interest" description="Disordered" evidence="11">
    <location>
        <begin position="733"/>
        <end position="754"/>
    </location>
</feature>
<dbReference type="PROSITE" id="PS50234">
    <property type="entry name" value="VWFA"/>
    <property type="match status" value="1"/>
</dbReference>
<feature type="domain" description="VWFA" evidence="12">
    <location>
        <begin position="4596"/>
        <end position="4816"/>
    </location>
</feature>
<evidence type="ECO:0000256" key="9">
    <source>
        <dbReference type="ARBA" id="ARBA00023242"/>
    </source>
</evidence>
<dbReference type="InterPro" id="IPR003593">
    <property type="entry name" value="AAA+_ATPase"/>
</dbReference>
<feature type="compositionally biased region" description="Basic and acidic residues" evidence="11">
    <location>
        <begin position="4036"/>
        <end position="4045"/>
    </location>
</feature>
<dbReference type="InterPro" id="IPR048617">
    <property type="entry name" value="MDN1_AAA_lid_4"/>
</dbReference>
<dbReference type="PROSITE" id="PS00675">
    <property type="entry name" value="SIGMA54_INTERACT_1"/>
    <property type="match status" value="1"/>
</dbReference>
<feature type="compositionally biased region" description="Acidic residues" evidence="11">
    <location>
        <begin position="4235"/>
        <end position="4244"/>
    </location>
</feature>